<reference evidence="2" key="1">
    <citation type="submission" date="2020-10" db="EMBL/GenBank/DDBJ databases">
        <title>Connecting structure to function with the recovery of over 1000 high-quality activated sludge metagenome-assembled genomes encoding full-length rRNA genes using long-read sequencing.</title>
        <authorList>
            <person name="Singleton C.M."/>
            <person name="Petriglieri F."/>
            <person name="Kristensen J.M."/>
            <person name="Kirkegaard R.H."/>
            <person name="Michaelsen T.Y."/>
            <person name="Andersen M.H."/>
            <person name="Karst S.M."/>
            <person name="Dueholm M.S."/>
            <person name="Nielsen P.H."/>
            <person name="Albertsen M."/>
        </authorList>
    </citation>
    <scope>NUCLEOTIDE SEQUENCE</scope>
    <source>
        <strain evidence="2">Bjer_18-Q3-R1-45_BAT3C.347</strain>
    </source>
</reference>
<protein>
    <submittedName>
        <fullName evidence="2">Type II toxin-antitoxin system Phd/YefM family antitoxin</fullName>
    </submittedName>
</protein>
<dbReference type="Gene3D" id="3.40.1620.10">
    <property type="entry name" value="YefM-like domain"/>
    <property type="match status" value="1"/>
</dbReference>
<dbReference type="Proteomes" id="UP000807785">
    <property type="component" value="Unassembled WGS sequence"/>
</dbReference>
<accession>A0A9D7E0D3</accession>
<organism evidence="2 3">
    <name type="scientific">Candidatus Methylophosphatis roskildensis</name>
    <dbReference type="NCBI Taxonomy" id="2899263"/>
    <lineage>
        <taxon>Bacteria</taxon>
        <taxon>Pseudomonadati</taxon>
        <taxon>Pseudomonadota</taxon>
        <taxon>Betaproteobacteria</taxon>
        <taxon>Nitrosomonadales</taxon>
        <taxon>Sterolibacteriaceae</taxon>
        <taxon>Candidatus Methylophosphatis</taxon>
    </lineage>
</organism>
<proteinExistence type="inferred from homology"/>
<comment type="caution">
    <text evidence="2">The sequence shown here is derived from an EMBL/GenBank/DDBJ whole genome shotgun (WGS) entry which is preliminary data.</text>
</comment>
<name>A0A9D7E0D3_9PROT</name>
<dbReference type="AlphaFoldDB" id="A0A9D7E0D3"/>
<evidence type="ECO:0000313" key="3">
    <source>
        <dbReference type="Proteomes" id="UP000807785"/>
    </source>
</evidence>
<gene>
    <name evidence="2" type="ORF">IPH26_02245</name>
</gene>
<evidence type="ECO:0000313" key="2">
    <source>
        <dbReference type="EMBL" id="MBK6971819.1"/>
    </source>
</evidence>
<sequence length="89" mass="9807">MDNTITVAEIKRRGMAAIEEGLRLGPVHIVKRNKLAAVVLSEDEYQRLTHGKVAASTGLTAVQWLLAQPATGKRSKARIDADLEAERDW</sequence>
<evidence type="ECO:0000256" key="1">
    <source>
        <dbReference type="ARBA" id="ARBA00009981"/>
    </source>
</evidence>
<dbReference type="SUPFAM" id="SSF143120">
    <property type="entry name" value="YefM-like"/>
    <property type="match status" value="1"/>
</dbReference>
<dbReference type="EMBL" id="JADJEV010000001">
    <property type="protein sequence ID" value="MBK6971819.1"/>
    <property type="molecule type" value="Genomic_DNA"/>
</dbReference>
<dbReference type="InterPro" id="IPR036165">
    <property type="entry name" value="YefM-like_sf"/>
</dbReference>
<comment type="similarity">
    <text evidence="1">Belongs to the phD/YefM antitoxin family.</text>
</comment>